<dbReference type="PATRIC" id="fig|330734.3.peg.1999"/>
<evidence type="ECO:0000256" key="1">
    <source>
        <dbReference type="SAM" id="Phobius"/>
    </source>
</evidence>
<keyword evidence="1" id="KW-0472">Membrane</keyword>
<evidence type="ECO:0000313" key="2">
    <source>
        <dbReference type="EMBL" id="AKO52615.1"/>
    </source>
</evidence>
<protein>
    <submittedName>
        <fullName evidence="2">Uncharacterized protein</fullName>
    </submittedName>
</protein>
<evidence type="ECO:0000313" key="3">
    <source>
        <dbReference type="Proteomes" id="UP000036406"/>
    </source>
</evidence>
<keyword evidence="1" id="KW-0812">Transmembrane</keyword>
<dbReference type="RefSeq" id="WP_048385638.1">
    <property type="nucleotide sequence ID" value="NZ_CP011494.1"/>
</dbReference>
<accession>A0A0H4I4H9</accession>
<organism evidence="2 3">
    <name type="scientific">Marinobacter psychrophilus</name>
    <dbReference type="NCBI Taxonomy" id="330734"/>
    <lineage>
        <taxon>Bacteria</taxon>
        <taxon>Pseudomonadati</taxon>
        <taxon>Pseudomonadota</taxon>
        <taxon>Gammaproteobacteria</taxon>
        <taxon>Pseudomonadales</taxon>
        <taxon>Marinobacteraceae</taxon>
        <taxon>Marinobacter</taxon>
    </lineage>
</organism>
<sequence length="76" mass="8236">MSSQRRNWNVWLTLLFGALGLIHVFSMSASAVAELPHILAALTVLIPLTMFGIVLRSPWPAALALILLGVINITLT</sequence>
<name>A0A0H4I4H9_9GAMM</name>
<keyword evidence="1" id="KW-1133">Transmembrane helix</keyword>
<dbReference type="KEGG" id="mpq:ABA45_09510"/>
<keyword evidence="3" id="KW-1185">Reference proteome</keyword>
<dbReference type="AlphaFoldDB" id="A0A0H4I4H9"/>
<dbReference type="EMBL" id="CP011494">
    <property type="protein sequence ID" value="AKO52615.1"/>
    <property type="molecule type" value="Genomic_DNA"/>
</dbReference>
<proteinExistence type="predicted"/>
<reference evidence="2 3" key="1">
    <citation type="submission" date="2015-05" db="EMBL/GenBank/DDBJ databases">
        <title>Complete genome of Marinobacter psychrophilus strain 20041T isolated from sea-ice of the Canadian Basin.</title>
        <authorList>
            <person name="Song L."/>
            <person name="Ren L."/>
            <person name="Yu Y."/>
            <person name="Wang X."/>
        </authorList>
    </citation>
    <scope>NUCLEOTIDE SEQUENCE [LARGE SCALE GENOMIC DNA]</scope>
    <source>
        <strain evidence="2 3">20041</strain>
    </source>
</reference>
<dbReference type="Proteomes" id="UP000036406">
    <property type="component" value="Chromosome"/>
</dbReference>
<feature type="transmembrane region" description="Helical" evidence="1">
    <location>
        <begin position="57"/>
        <end position="75"/>
    </location>
</feature>
<gene>
    <name evidence="2" type="ORF">ABA45_09510</name>
</gene>